<protein>
    <submittedName>
        <fullName evidence="3">Protein-tyrosine phosphatase</fullName>
    </submittedName>
</protein>
<dbReference type="OrthoDB" id="1188001at2"/>
<dbReference type="RefSeq" id="WP_091631275.1">
    <property type="nucleotide sequence ID" value="NZ_FMIC01000002.1"/>
</dbReference>
<dbReference type="STRING" id="47871.GA0070608_5415"/>
<dbReference type="Proteomes" id="UP000199343">
    <property type="component" value="Unassembled WGS sequence"/>
</dbReference>
<evidence type="ECO:0000313" key="3">
    <source>
        <dbReference type="EMBL" id="SCL73167.1"/>
    </source>
</evidence>
<feature type="domain" description="Tyrosine specific protein phosphatases" evidence="2">
    <location>
        <begin position="111"/>
        <end position="145"/>
    </location>
</feature>
<dbReference type="SUPFAM" id="SSF52799">
    <property type="entry name" value="(Phosphotyrosine protein) phosphatases II"/>
    <property type="match status" value="1"/>
</dbReference>
<evidence type="ECO:0000259" key="2">
    <source>
        <dbReference type="PROSITE" id="PS50056"/>
    </source>
</evidence>
<dbReference type="InterPro" id="IPR029021">
    <property type="entry name" value="Prot-tyrosine_phosphatase-like"/>
</dbReference>
<evidence type="ECO:0000256" key="1">
    <source>
        <dbReference type="ARBA" id="ARBA00009580"/>
    </source>
</evidence>
<dbReference type="GO" id="GO:0004721">
    <property type="term" value="F:phosphoprotein phosphatase activity"/>
    <property type="evidence" value="ECO:0007669"/>
    <property type="project" value="InterPro"/>
</dbReference>
<gene>
    <name evidence="3" type="ORF">GA0070608_5415</name>
</gene>
<evidence type="ECO:0000313" key="4">
    <source>
        <dbReference type="Proteomes" id="UP000199343"/>
    </source>
</evidence>
<dbReference type="PANTHER" id="PTHR31126">
    <property type="entry name" value="TYROSINE-PROTEIN PHOSPHATASE"/>
    <property type="match status" value="1"/>
</dbReference>
<dbReference type="PANTHER" id="PTHR31126:SF1">
    <property type="entry name" value="TYROSINE SPECIFIC PROTEIN PHOSPHATASES DOMAIN-CONTAINING PROTEIN"/>
    <property type="match status" value="1"/>
</dbReference>
<dbReference type="PROSITE" id="PS00383">
    <property type="entry name" value="TYR_PHOSPHATASE_1"/>
    <property type="match status" value="1"/>
</dbReference>
<comment type="similarity">
    <text evidence="1">Belongs to the protein-tyrosine phosphatase family.</text>
</comment>
<proteinExistence type="inferred from homology"/>
<dbReference type="Pfam" id="PF13350">
    <property type="entry name" value="Y_phosphatase3"/>
    <property type="match status" value="1"/>
</dbReference>
<reference evidence="3 4" key="1">
    <citation type="submission" date="2016-06" db="EMBL/GenBank/DDBJ databases">
        <authorList>
            <person name="Kjaerup R.B."/>
            <person name="Dalgaard T.S."/>
            <person name="Juul-Madsen H.R."/>
        </authorList>
    </citation>
    <scope>NUCLEOTIDE SEQUENCE [LARGE SCALE GENOMIC DNA]</scope>
    <source>
        <strain evidence="3 4">DSM 43363</strain>
    </source>
</reference>
<sequence>MISRTAKTVVTCADVPGVRNFRDAGGVGSLRRGALYRSGALHALSPEGARVLKDLRLRTVIDLRARTEMTERPDRCKGLDVEACHHPVFVEKYWPDDQVALYPYMAEQAGPAVVAVIRRLIAPGALPALIHCASGKDRTGLVIALIQTLLDASEAQITEDFLCSNAALNLTGPPADTVSGHGTRPVTATHLLHAMIWIRSNHGSPSGYLKAYGASDAELEALRTMLT</sequence>
<dbReference type="AlphaFoldDB" id="A0A1C6W3T9"/>
<dbReference type="InterPro" id="IPR026893">
    <property type="entry name" value="Tyr/Ser_Pase_IphP-type"/>
</dbReference>
<name>A0A1C6W3T9_9ACTN</name>
<dbReference type="EMBL" id="FMIC01000002">
    <property type="protein sequence ID" value="SCL73167.1"/>
    <property type="molecule type" value="Genomic_DNA"/>
</dbReference>
<dbReference type="Gene3D" id="3.90.190.10">
    <property type="entry name" value="Protein tyrosine phosphatase superfamily"/>
    <property type="match status" value="1"/>
</dbReference>
<accession>A0A1C6W3T9</accession>
<dbReference type="InterPro" id="IPR000387">
    <property type="entry name" value="Tyr_Pase_dom"/>
</dbReference>
<dbReference type="InterPro" id="IPR016130">
    <property type="entry name" value="Tyr_Pase_AS"/>
</dbReference>
<organism evidence="3 4">
    <name type="scientific">Micromonospora peucetia</name>
    <dbReference type="NCBI Taxonomy" id="47871"/>
    <lineage>
        <taxon>Bacteria</taxon>
        <taxon>Bacillati</taxon>
        <taxon>Actinomycetota</taxon>
        <taxon>Actinomycetes</taxon>
        <taxon>Micromonosporales</taxon>
        <taxon>Micromonosporaceae</taxon>
        <taxon>Micromonospora</taxon>
    </lineage>
</organism>
<dbReference type="PROSITE" id="PS50056">
    <property type="entry name" value="TYR_PHOSPHATASE_2"/>
    <property type="match status" value="1"/>
</dbReference>